<evidence type="ECO:0000313" key="3">
    <source>
        <dbReference type="Proteomes" id="UP001055172"/>
    </source>
</evidence>
<evidence type="ECO:0000313" key="2">
    <source>
        <dbReference type="EMBL" id="GJC89069.1"/>
    </source>
</evidence>
<organism evidence="2 3">
    <name type="scientific">Colletotrichum liriopes</name>
    <dbReference type="NCBI Taxonomy" id="708192"/>
    <lineage>
        <taxon>Eukaryota</taxon>
        <taxon>Fungi</taxon>
        <taxon>Dikarya</taxon>
        <taxon>Ascomycota</taxon>
        <taxon>Pezizomycotina</taxon>
        <taxon>Sordariomycetes</taxon>
        <taxon>Hypocreomycetidae</taxon>
        <taxon>Glomerellales</taxon>
        <taxon>Glomerellaceae</taxon>
        <taxon>Colletotrichum</taxon>
        <taxon>Colletotrichum spaethianum species complex</taxon>
    </lineage>
</organism>
<proteinExistence type="predicted"/>
<dbReference type="EMBL" id="BPPX01000037">
    <property type="protein sequence ID" value="GJC89069.1"/>
    <property type="molecule type" value="Genomic_DNA"/>
</dbReference>
<feature type="region of interest" description="Disordered" evidence="1">
    <location>
        <begin position="1"/>
        <end position="48"/>
    </location>
</feature>
<comment type="caution">
    <text evidence="2">The sequence shown here is derived from an EMBL/GenBank/DDBJ whole genome shotgun (WGS) entry which is preliminary data.</text>
</comment>
<evidence type="ECO:0000256" key="1">
    <source>
        <dbReference type="SAM" id="MobiDB-lite"/>
    </source>
</evidence>
<sequence length="65" mass="7638">MAASEKRSPSVERREHTINHVDSVLHDEKPVAQDEENRDWTGSAKKTDPEEIRLVRKLDWRIMVN</sequence>
<dbReference type="Proteomes" id="UP001055172">
    <property type="component" value="Unassembled WGS sequence"/>
</dbReference>
<name>A0AA37GXC7_9PEZI</name>
<dbReference type="AlphaFoldDB" id="A0AA37GXC7"/>
<reference evidence="2 3" key="1">
    <citation type="submission" date="2021-07" db="EMBL/GenBank/DDBJ databases">
        <title>Genome data of Colletotrichum spaethianum.</title>
        <authorList>
            <person name="Utami Y.D."/>
            <person name="Hiruma K."/>
        </authorList>
    </citation>
    <scope>NUCLEOTIDE SEQUENCE [LARGE SCALE GENOMIC DNA]</scope>
    <source>
        <strain evidence="2 3">MAFF 242679</strain>
    </source>
</reference>
<accession>A0AA37GXC7</accession>
<gene>
    <name evidence="2" type="ORF">ColLi_11907</name>
</gene>
<protein>
    <submittedName>
        <fullName evidence="2">Uncharacterized protein</fullName>
    </submittedName>
</protein>
<keyword evidence="3" id="KW-1185">Reference proteome</keyword>
<feature type="compositionally biased region" description="Basic and acidic residues" evidence="1">
    <location>
        <begin position="1"/>
        <end position="32"/>
    </location>
</feature>